<dbReference type="UniPathway" id="UPA00275">
    <property type="reaction ID" value="UER00399"/>
</dbReference>
<comment type="function">
    <text evidence="2">Catalyzes the conversion of D-ribulose 5-phosphate to formate and 3,4-dihydroxy-2-butanone 4-phosphate.</text>
</comment>
<dbReference type="Gene3D" id="3.90.870.10">
    <property type="entry name" value="DHBP synthase"/>
    <property type="match status" value="1"/>
</dbReference>
<dbReference type="NCBIfam" id="TIGR00506">
    <property type="entry name" value="ribB"/>
    <property type="match status" value="1"/>
</dbReference>
<dbReference type="InterPro" id="IPR000926">
    <property type="entry name" value="RibA"/>
</dbReference>
<reference evidence="17 18" key="1">
    <citation type="submission" date="2017-05" db="EMBL/GenBank/DDBJ databases">
        <authorList>
            <person name="Song R."/>
            <person name="Chenine A.L."/>
            <person name="Ruprecht R.M."/>
        </authorList>
    </citation>
    <scope>NUCLEOTIDE SEQUENCE [LARGE SCALE GENOMIC DNA]</scope>
    <source>
        <strain evidence="17 18">PSBB019</strain>
    </source>
</reference>
<organism evidence="17 18">
    <name type="scientific">Cellulosimicrobium cellulans</name>
    <name type="common">Arthrobacter luteus</name>
    <dbReference type="NCBI Taxonomy" id="1710"/>
    <lineage>
        <taxon>Bacteria</taxon>
        <taxon>Bacillati</taxon>
        <taxon>Actinomycetota</taxon>
        <taxon>Actinomycetes</taxon>
        <taxon>Micrococcales</taxon>
        <taxon>Promicromonosporaceae</taxon>
        <taxon>Cellulosimicrobium</taxon>
    </lineage>
</organism>
<dbReference type="GO" id="GO:0005829">
    <property type="term" value="C:cytosol"/>
    <property type="evidence" value="ECO:0007669"/>
    <property type="project" value="TreeGrafter"/>
</dbReference>
<feature type="binding site" evidence="14">
    <location>
        <position position="400"/>
    </location>
    <ligand>
        <name>GTP</name>
        <dbReference type="ChEBI" id="CHEBI:37565"/>
    </ligand>
</feature>
<dbReference type="NCBIfam" id="NF001591">
    <property type="entry name" value="PRK00393.1"/>
    <property type="match status" value="1"/>
</dbReference>
<feature type="active site" description="Proton acceptor" evidence="14">
    <location>
        <position position="377"/>
    </location>
</feature>
<dbReference type="Proteomes" id="UP000196228">
    <property type="component" value="Chromosome"/>
</dbReference>
<comment type="pathway">
    <text evidence="4">Cofactor biosynthesis; riboflavin biosynthesis; 2-hydroxy-3-oxobutyl phosphate from D-ribulose 5-phosphate: step 1/1.</text>
</comment>
<dbReference type="PIRSF" id="PIRSF001259">
    <property type="entry name" value="RibA"/>
    <property type="match status" value="1"/>
</dbReference>
<dbReference type="KEGG" id="cceu:CBR64_18330"/>
<keyword evidence="11 14" id="KW-0342">GTP-binding</keyword>
<dbReference type="InterPro" id="IPR017945">
    <property type="entry name" value="DHBP_synth_RibB-like_a/b_dom"/>
</dbReference>
<dbReference type="GO" id="GO:0009231">
    <property type="term" value="P:riboflavin biosynthetic process"/>
    <property type="evidence" value="ECO:0007669"/>
    <property type="project" value="UniProtKB-UniRule"/>
</dbReference>
<feature type="binding site" evidence="14">
    <location>
        <begin position="343"/>
        <end position="345"/>
    </location>
    <ligand>
        <name>GTP</name>
        <dbReference type="ChEBI" id="CHEBI:37565"/>
    </ligand>
</feature>
<evidence type="ECO:0000256" key="2">
    <source>
        <dbReference type="ARBA" id="ARBA00002284"/>
    </source>
</evidence>
<feature type="binding site" evidence="14">
    <location>
        <position position="305"/>
    </location>
    <ligand>
        <name>Zn(2+)</name>
        <dbReference type="ChEBI" id="CHEBI:29105"/>
        <note>catalytic</note>
    </ligand>
</feature>
<comment type="similarity">
    <text evidence="14">Belongs to the GTP cyclohydrolase II family.</text>
</comment>
<evidence type="ECO:0000259" key="16">
    <source>
        <dbReference type="Pfam" id="PF00925"/>
    </source>
</evidence>
<dbReference type="GO" id="GO:0008270">
    <property type="term" value="F:zinc ion binding"/>
    <property type="evidence" value="ECO:0007669"/>
    <property type="project" value="UniProtKB-UniRule"/>
</dbReference>
<feature type="region of interest" description="Disordered" evidence="15">
    <location>
        <begin position="1"/>
        <end position="22"/>
    </location>
</feature>
<feature type="binding site" evidence="14">
    <location>
        <position position="321"/>
    </location>
    <ligand>
        <name>GTP</name>
        <dbReference type="ChEBI" id="CHEBI:37565"/>
    </ligand>
</feature>
<evidence type="ECO:0000256" key="8">
    <source>
        <dbReference type="ARBA" id="ARBA00022741"/>
    </source>
</evidence>
<dbReference type="GO" id="GO:0003935">
    <property type="term" value="F:GTP cyclohydrolase II activity"/>
    <property type="evidence" value="ECO:0007669"/>
    <property type="project" value="UniProtKB-UniRule"/>
</dbReference>
<comment type="pathway">
    <text evidence="3 14">Cofactor biosynthesis; riboflavin biosynthesis; 5-amino-6-(D-ribitylamino)uracil from GTP: step 1/4.</text>
</comment>
<keyword evidence="10 14" id="KW-0862">Zinc</keyword>
<keyword evidence="9 14" id="KW-0378">Hydrolase</keyword>
<comment type="function">
    <text evidence="12 14">Catalyzes the conversion of GTP to 2,5-diamino-6-ribosylamino-4(3H)-pyrimidinone 5'-phosphate (DARP), formate and pyrophosphate.</text>
</comment>
<evidence type="ECO:0000256" key="11">
    <source>
        <dbReference type="ARBA" id="ARBA00023134"/>
    </source>
</evidence>
<evidence type="ECO:0000256" key="13">
    <source>
        <dbReference type="ARBA" id="ARBA00049295"/>
    </source>
</evidence>
<sequence>MTGAGSASAAEPDGPGGVRLGSVEDALAEIRAGRPVLVADSPDREDEADVVFAARGVSAEWVAWTIRHSSGYLCAPMPAARADALELPLMVPHSQDPRRTAYTVTVDAATGVTTGISAEDRARTLRVLADPASGPVDLIRPGHVLPLRAVPGGVLHRAGHTEAAVDLVRLAGMGEVGGIAELVHDDGTMMRLGDAAALAERDGLVLITIADLVAWRRVHDPAPAAAPDVPDRESLARRVHRTAEADLPTAHGRFRVVGYRDLRTGAEHVALVPAVPPAAGGDAGAGSASAVGPDVVPVVRVHSECLTGDAFGSLRCDCGPQLQAAMERVAAEGGAVVYLRGHEGRGIGLLAKIGAYELQDAGLDTVQANLELGWPVDRREYGAAAAILADLGLSRVRLLTNNPAKVTGLVASGIDVVGTERIEVGHGEHNRAYLVTKKVAMGHLLDTVAVPDGAVLVEPGDEPGAETKEDEG</sequence>
<feature type="binding site" evidence="14">
    <location>
        <position position="365"/>
    </location>
    <ligand>
        <name>GTP</name>
        <dbReference type="ChEBI" id="CHEBI:37565"/>
    </ligand>
</feature>
<feature type="binding site" evidence="14">
    <location>
        <position position="318"/>
    </location>
    <ligand>
        <name>Zn(2+)</name>
        <dbReference type="ChEBI" id="CHEBI:29105"/>
        <note>catalytic</note>
    </ligand>
</feature>
<evidence type="ECO:0000256" key="14">
    <source>
        <dbReference type="HAMAP-Rule" id="MF_00179"/>
    </source>
</evidence>
<dbReference type="InterPro" id="IPR036144">
    <property type="entry name" value="RibA-like_sf"/>
</dbReference>
<feature type="domain" description="GTP cyclohydrolase II" evidence="16">
    <location>
        <begin position="241"/>
        <end position="418"/>
    </location>
</feature>
<dbReference type="FunFam" id="3.40.50.10990:FF:000001">
    <property type="entry name" value="Riboflavin biosynthesis protein RibBA"/>
    <property type="match status" value="1"/>
</dbReference>
<dbReference type="Pfam" id="PF00925">
    <property type="entry name" value="GTP_cyclohydro2"/>
    <property type="match status" value="1"/>
</dbReference>
<protein>
    <recommendedName>
        <fullName evidence="14">GTP cyclohydrolase-2</fullName>
        <ecNumber evidence="14">3.5.4.25</ecNumber>
    </recommendedName>
    <alternativeName>
        <fullName evidence="14">GTP cyclohydrolase II</fullName>
    </alternativeName>
</protein>
<evidence type="ECO:0000256" key="9">
    <source>
        <dbReference type="ARBA" id="ARBA00022801"/>
    </source>
</evidence>
<evidence type="ECO:0000256" key="4">
    <source>
        <dbReference type="ARBA" id="ARBA00004904"/>
    </source>
</evidence>
<comment type="similarity">
    <text evidence="5">In the N-terminal section; belongs to the DHBP synthase family.</text>
</comment>
<keyword evidence="8 14" id="KW-0547">Nucleotide-binding</keyword>
<feature type="binding site" evidence="14">
    <location>
        <position position="316"/>
    </location>
    <ligand>
        <name>Zn(2+)</name>
        <dbReference type="ChEBI" id="CHEBI:29105"/>
        <note>catalytic</note>
    </ligand>
</feature>
<dbReference type="Pfam" id="PF00926">
    <property type="entry name" value="DHBP_synthase"/>
    <property type="match status" value="1"/>
</dbReference>
<evidence type="ECO:0000256" key="12">
    <source>
        <dbReference type="ARBA" id="ARBA00043932"/>
    </source>
</evidence>
<dbReference type="SUPFAM" id="SSF55821">
    <property type="entry name" value="YrdC/RibB"/>
    <property type="match status" value="1"/>
</dbReference>
<dbReference type="EC" id="3.5.4.25" evidence="14"/>
<dbReference type="CDD" id="cd00641">
    <property type="entry name" value="GTP_cyclohydro2"/>
    <property type="match status" value="1"/>
</dbReference>
<dbReference type="GO" id="GO:0008686">
    <property type="term" value="F:3,4-dihydroxy-2-butanone-4-phosphate synthase activity"/>
    <property type="evidence" value="ECO:0007669"/>
    <property type="project" value="UniProtKB-EC"/>
</dbReference>
<evidence type="ECO:0000256" key="7">
    <source>
        <dbReference type="ARBA" id="ARBA00022723"/>
    </source>
</evidence>
<dbReference type="GO" id="GO:0005525">
    <property type="term" value="F:GTP binding"/>
    <property type="evidence" value="ECO:0007669"/>
    <property type="project" value="UniProtKB-KW"/>
</dbReference>
<keyword evidence="7 14" id="KW-0479">Metal-binding</keyword>
<evidence type="ECO:0000256" key="3">
    <source>
        <dbReference type="ARBA" id="ARBA00004853"/>
    </source>
</evidence>
<comment type="cofactor">
    <cofactor evidence="14">
        <name>Zn(2+)</name>
        <dbReference type="ChEBI" id="CHEBI:29105"/>
    </cofactor>
    <text evidence="14">Binds 1 zinc ion per subunit.</text>
</comment>
<evidence type="ECO:0000256" key="15">
    <source>
        <dbReference type="SAM" id="MobiDB-lite"/>
    </source>
</evidence>
<feature type="active site" description="Nucleophile" evidence="14">
    <location>
        <position position="379"/>
    </location>
</feature>
<proteinExistence type="inferred from homology"/>
<evidence type="ECO:0000256" key="10">
    <source>
        <dbReference type="ARBA" id="ARBA00022833"/>
    </source>
</evidence>
<comment type="catalytic activity">
    <reaction evidence="13 14">
        <text>GTP + 4 H2O = 2,5-diamino-6-hydroxy-4-(5-phosphoribosylamino)-pyrimidine + formate + 2 phosphate + 3 H(+)</text>
        <dbReference type="Rhea" id="RHEA:23704"/>
        <dbReference type="ChEBI" id="CHEBI:15377"/>
        <dbReference type="ChEBI" id="CHEBI:15378"/>
        <dbReference type="ChEBI" id="CHEBI:15740"/>
        <dbReference type="ChEBI" id="CHEBI:37565"/>
        <dbReference type="ChEBI" id="CHEBI:43474"/>
        <dbReference type="ChEBI" id="CHEBI:58614"/>
        <dbReference type="EC" id="3.5.4.25"/>
    </reaction>
</comment>
<evidence type="ECO:0000256" key="5">
    <source>
        <dbReference type="ARBA" id="ARBA00005520"/>
    </source>
</evidence>
<accession>A0A1Y0I133</accession>
<comment type="catalytic activity">
    <reaction evidence="1">
        <text>D-ribulose 5-phosphate = (2S)-2-hydroxy-3-oxobutyl phosphate + formate + H(+)</text>
        <dbReference type="Rhea" id="RHEA:18457"/>
        <dbReference type="ChEBI" id="CHEBI:15378"/>
        <dbReference type="ChEBI" id="CHEBI:15740"/>
        <dbReference type="ChEBI" id="CHEBI:58121"/>
        <dbReference type="ChEBI" id="CHEBI:58830"/>
        <dbReference type="EC" id="4.1.99.12"/>
    </reaction>
</comment>
<feature type="binding site" evidence="14">
    <location>
        <position position="405"/>
    </location>
    <ligand>
        <name>GTP</name>
        <dbReference type="ChEBI" id="CHEBI:37565"/>
    </ligand>
</feature>
<dbReference type="SUPFAM" id="SSF142695">
    <property type="entry name" value="RibA-like"/>
    <property type="match status" value="1"/>
</dbReference>
<keyword evidence="6 14" id="KW-0686">Riboflavin biosynthesis</keyword>
<feature type="binding site" evidence="14">
    <location>
        <begin position="300"/>
        <end position="304"/>
    </location>
    <ligand>
        <name>GTP</name>
        <dbReference type="ChEBI" id="CHEBI:37565"/>
    </ligand>
</feature>
<evidence type="ECO:0000313" key="18">
    <source>
        <dbReference type="Proteomes" id="UP000196228"/>
    </source>
</evidence>
<dbReference type="HAMAP" id="MF_00179">
    <property type="entry name" value="RibA"/>
    <property type="match status" value="1"/>
</dbReference>
<gene>
    <name evidence="14" type="primary">ribA</name>
    <name evidence="17" type="ORF">CBR64_18330</name>
</gene>
<dbReference type="PANTHER" id="PTHR21327">
    <property type="entry name" value="GTP CYCLOHYDROLASE II-RELATED"/>
    <property type="match status" value="1"/>
</dbReference>
<dbReference type="Gene3D" id="3.40.50.10990">
    <property type="entry name" value="GTP cyclohydrolase II"/>
    <property type="match status" value="1"/>
</dbReference>
<dbReference type="PANTHER" id="PTHR21327:SF18">
    <property type="entry name" value="3,4-DIHYDROXY-2-BUTANONE 4-PHOSPHATE SYNTHASE"/>
    <property type="match status" value="1"/>
</dbReference>
<dbReference type="AlphaFoldDB" id="A0A1Y0I133"/>
<name>A0A1Y0I133_CELCE</name>
<dbReference type="NCBIfam" id="TIGR00505">
    <property type="entry name" value="ribA"/>
    <property type="match status" value="1"/>
</dbReference>
<dbReference type="InterPro" id="IPR000422">
    <property type="entry name" value="DHBP_synthase_RibB"/>
</dbReference>
<evidence type="ECO:0000313" key="17">
    <source>
        <dbReference type="EMBL" id="ARU53103.1"/>
    </source>
</evidence>
<dbReference type="EMBL" id="CP021383">
    <property type="protein sequence ID" value="ARU53103.1"/>
    <property type="molecule type" value="Genomic_DNA"/>
</dbReference>
<evidence type="ECO:0000256" key="6">
    <source>
        <dbReference type="ARBA" id="ARBA00022619"/>
    </source>
</evidence>
<evidence type="ECO:0000256" key="1">
    <source>
        <dbReference type="ARBA" id="ARBA00000141"/>
    </source>
</evidence>
<dbReference type="InterPro" id="IPR032677">
    <property type="entry name" value="GTP_cyclohydro_II"/>
</dbReference>
<dbReference type="RefSeq" id="WP_279627866.1">
    <property type="nucleotide sequence ID" value="NZ_CP021383.1"/>
</dbReference>